<organism evidence="2 3">
    <name type="scientific">Elysia crispata</name>
    <name type="common">lettuce slug</name>
    <dbReference type="NCBI Taxonomy" id="231223"/>
    <lineage>
        <taxon>Eukaryota</taxon>
        <taxon>Metazoa</taxon>
        <taxon>Spiralia</taxon>
        <taxon>Lophotrochozoa</taxon>
        <taxon>Mollusca</taxon>
        <taxon>Gastropoda</taxon>
        <taxon>Heterobranchia</taxon>
        <taxon>Euthyneura</taxon>
        <taxon>Panpulmonata</taxon>
        <taxon>Sacoglossa</taxon>
        <taxon>Placobranchoidea</taxon>
        <taxon>Plakobranchidae</taxon>
        <taxon>Elysia</taxon>
    </lineage>
</organism>
<sequence length="158" mass="17933">MIYIRVIRYTILGQRCETLSRRSGPKNHPIKTGPSLLLLLLLSKHSRPRHLTSPNHDRTTQPRNTKRVERGPVPRFVSLTTIGIVVNLSVEETDINESPFFPPLGREARSKGTVWVYVNSRDQSWPGATDFVGYSCRSTTVTSFPKARLHSPDITLQR</sequence>
<reference evidence="2" key="1">
    <citation type="journal article" date="2023" name="G3 (Bethesda)">
        <title>A reference genome for the long-term kleptoplast-retaining sea slug Elysia crispata morphotype clarki.</title>
        <authorList>
            <person name="Eastman K.E."/>
            <person name="Pendleton A.L."/>
            <person name="Shaikh M.A."/>
            <person name="Suttiyut T."/>
            <person name="Ogas R."/>
            <person name="Tomko P."/>
            <person name="Gavelis G."/>
            <person name="Widhalm J.R."/>
            <person name="Wisecaver J.H."/>
        </authorList>
    </citation>
    <scope>NUCLEOTIDE SEQUENCE</scope>
    <source>
        <strain evidence="2">ECLA1</strain>
    </source>
</reference>
<proteinExistence type="predicted"/>
<keyword evidence="3" id="KW-1185">Reference proteome</keyword>
<gene>
    <name evidence="2" type="ORF">RRG08_038901</name>
</gene>
<name>A0AAE0Y770_9GAST</name>
<protein>
    <submittedName>
        <fullName evidence="2">Uncharacterized protein</fullName>
    </submittedName>
</protein>
<feature type="region of interest" description="Disordered" evidence="1">
    <location>
        <begin position="48"/>
        <end position="72"/>
    </location>
</feature>
<dbReference type="EMBL" id="JAWDGP010006834">
    <property type="protein sequence ID" value="KAK3734875.1"/>
    <property type="molecule type" value="Genomic_DNA"/>
</dbReference>
<evidence type="ECO:0000313" key="2">
    <source>
        <dbReference type="EMBL" id="KAK3734875.1"/>
    </source>
</evidence>
<feature type="compositionally biased region" description="Basic and acidic residues" evidence="1">
    <location>
        <begin position="55"/>
        <end position="72"/>
    </location>
</feature>
<evidence type="ECO:0000256" key="1">
    <source>
        <dbReference type="SAM" id="MobiDB-lite"/>
    </source>
</evidence>
<accession>A0AAE0Y770</accession>
<evidence type="ECO:0000313" key="3">
    <source>
        <dbReference type="Proteomes" id="UP001283361"/>
    </source>
</evidence>
<dbReference type="Proteomes" id="UP001283361">
    <property type="component" value="Unassembled WGS sequence"/>
</dbReference>
<comment type="caution">
    <text evidence="2">The sequence shown here is derived from an EMBL/GenBank/DDBJ whole genome shotgun (WGS) entry which is preliminary data.</text>
</comment>
<dbReference type="AlphaFoldDB" id="A0AAE0Y770"/>